<dbReference type="RefSeq" id="WP_126630671.1">
    <property type="nucleotide sequence ID" value="NZ_BIFT01000002.1"/>
</dbReference>
<feature type="domain" description="DUF4352" evidence="4">
    <location>
        <begin position="194"/>
        <end position="305"/>
    </location>
</feature>
<feature type="compositionally biased region" description="Low complexity" evidence="2">
    <location>
        <begin position="21"/>
        <end position="31"/>
    </location>
</feature>
<proteinExistence type="predicted"/>
<keyword evidence="1" id="KW-0732">Signal</keyword>
<feature type="region of interest" description="Disordered" evidence="2">
    <location>
        <begin position="156"/>
        <end position="194"/>
    </location>
</feature>
<accession>A0A402BGV4</accession>
<feature type="region of interest" description="Disordered" evidence="2">
    <location>
        <begin position="1"/>
        <end position="110"/>
    </location>
</feature>
<sequence>MNQNPEQPRQNDYSQYPPYEPTQAATPYDPQAAPPAYPGPGYQPPQTPGSGASQYPVQSPYGDQSPYSTPNAYPQAGGQPNSSGMYPPPVNPYAPNNVPQFPGPGYPPPTPKKSKTWLWITLGVVGVLLVALIVSCSVFANGVFNIAKTIATPTSVYNNQNTDSTPTVGSTPTADTSNSTGTTNTETSNTNNAKIGDTLAMQGVDCTMTLAKHIDGDTYSQPKAGKEFVLVHVKIVDKSNPKGHYNPLDFHLISSNGARVTHSYLVPSAYSDQLSFGDMKVGSTAEGDLIFEAPVGDHGLKLDWTPVSNDFTDNPGVAQWNLGL</sequence>
<dbReference type="InterPro" id="IPR029051">
    <property type="entry name" value="DUF4352"/>
</dbReference>
<keyword evidence="3" id="KW-1133">Transmembrane helix</keyword>
<comment type="caution">
    <text evidence="5">The sequence shown here is derived from an EMBL/GenBank/DDBJ whole genome shotgun (WGS) entry which is preliminary data.</text>
</comment>
<evidence type="ECO:0000259" key="4">
    <source>
        <dbReference type="Pfam" id="PF11611"/>
    </source>
</evidence>
<dbReference type="Pfam" id="PF11611">
    <property type="entry name" value="DUF4352"/>
    <property type="match status" value="1"/>
</dbReference>
<feature type="transmembrane region" description="Helical" evidence="3">
    <location>
        <begin position="117"/>
        <end position="140"/>
    </location>
</feature>
<evidence type="ECO:0000313" key="6">
    <source>
        <dbReference type="Proteomes" id="UP000287171"/>
    </source>
</evidence>
<feature type="compositionally biased region" description="Polar residues" evidence="2">
    <location>
        <begin position="156"/>
        <end position="170"/>
    </location>
</feature>
<reference evidence="6" key="1">
    <citation type="submission" date="2018-12" db="EMBL/GenBank/DDBJ databases">
        <title>Tengunoibacter tsumagoiensis gen. nov., sp. nov., Dictyobacter kobayashii sp. nov., D. alpinus sp. nov., and D. joshuensis sp. nov. and description of Dictyobacteraceae fam. nov. within the order Ktedonobacterales isolated from Tengu-no-mugimeshi.</title>
        <authorList>
            <person name="Wang C.M."/>
            <person name="Zheng Y."/>
            <person name="Sakai Y."/>
            <person name="Toyoda A."/>
            <person name="Minakuchi Y."/>
            <person name="Abe K."/>
            <person name="Yokota A."/>
            <person name="Yabe S."/>
        </authorList>
    </citation>
    <scope>NUCLEOTIDE SEQUENCE [LARGE SCALE GENOMIC DNA]</scope>
    <source>
        <strain evidence="6">Uno16</strain>
    </source>
</reference>
<dbReference type="Gene3D" id="2.60.40.1240">
    <property type="match status" value="1"/>
</dbReference>
<dbReference type="OrthoDB" id="165314at2"/>
<feature type="compositionally biased region" description="Pro residues" evidence="2">
    <location>
        <begin position="32"/>
        <end position="47"/>
    </location>
</feature>
<keyword evidence="6" id="KW-1185">Reference proteome</keyword>
<feature type="compositionally biased region" description="Polar residues" evidence="2">
    <location>
        <begin position="50"/>
        <end position="84"/>
    </location>
</feature>
<keyword evidence="3" id="KW-0812">Transmembrane</keyword>
<organism evidence="5 6">
    <name type="scientific">Dictyobacter alpinus</name>
    <dbReference type="NCBI Taxonomy" id="2014873"/>
    <lineage>
        <taxon>Bacteria</taxon>
        <taxon>Bacillati</taxon>
        <taxon>Chloroflexota</taxon>
        <taxon>Ktedonobacteria</taxon>
        <taxon>Ktedonobacterales</taxon>
        <taxon>Dictyobacteraceae</taxon>
        <taxon>Dictyobacter</taxon>
    </lineage>
</organism>
<evidence type="ECO:0000256" key="1">
    <source>
        <dbReference type="ARBA" id="ARBA00022729"/>
    </source>
</evidence>
<keyword evidence="3" id="KW-0472">Membrane</keyword>
<name>A0A402BGV4_9CHLR</name>
<dbReference type="Proteomes" id="UP000287171">
    <property type="component" value="Unassembled WGS sequence"/>
</dbReference>
<evidence type="ECO:0000313" key="5">
    <source>
        <dbReference type="EMBL" id="GCE30603.1"/>
    </source>
</evidence>
<evidence type="ECO:0000256" key="2">
    <source>
        <dbReference type="SAM" id="MobiDB-lite"/>
    </source>
</evidence>
<gene>
    <name evidence="5" type="ORF">KDA_60870</name>
</gene>
<dbReference type="AlphaFoldDB" id="A0A402BGV4"/>
<dbReference type="InterPro" id="IPR029050">
    <property type="entry name" value="Immunoprotect_excell_Ig-like"/>
</dbReference>
<dbReference type="EMBL" id="BIFT01000002">
    <property type="protein sequence ID" value="GCE30603.1"/>
    <property type="molecule type" value="Genomic_DNA"/>
</dbReference>
<feature type="compositionally biased region" description="Polar residues" evidence="2">
    <location>
        <begin position="1"/>
        <end position="14"/>
    </location>
</feature>
<protein>
    <recommendedName>
        <fullName evidence="4">DUF4352 domain-containing protein</fullName>
    </recommendedName>
</protein>
<feature type="compositionally biased region" description="Pro residues" evidence="2">
    <location>
        <begin position="101"/>
        <end position="110"/>
    </location>
</feature>
<evidence type="ECO:0000256" key="3">
    <source>
        <dbReference type="SAM" id="Phobius"/>
    </source>
</evidence>
<feature type="compositionally biased region" description="Low complexity" evidence="2">
    <location>
        <begin position="171"/>
        <end position="192"/>
    </location>
</feature>